<proteinExistence type="predicted"/>
<evidence type="ECO:0000313" key="2">
    <source>
        <dbReference type="EMBL" id="KAF8693626.1"/>
    </source>
</evidence>
<dbReference type="Proteomes" id="UP000636709">
    <property type="component" value="Unassembled WGS sequence"/>
</dbReference>
<evidence type="ECO:0000256" key="1">
    <source>
        <dbReference type="SAM" id="MobiDB-lite"/>
    </source>
</evidence>
<feature type="region of interest" description="Disordered" evidence="1">
    <location>
        <begin position="225"/>
        <end position="278"/>
    </location>
</feature>
<protein>
    <submittedName>
        <fullName evidence="2">Uncharacterized protein</fullName>
    </submittedName>
</protein>
<feature type="compositionally biased region" description="Basic and acidic residues" evidence="1">
    <location>
        <begin position="144"/>
        <end position="160"/>
    </location>
</feature>
<accession>A0A835BBS2</accession>
<reference evidence="2" key="1">
    <citation type="submission" date="2020-07" db="EMBL/GenBank/DDBJ databases">
        <title>Genome sequence and genetic diversity analysis of an under-domesticated orphan crop, white fonio (Digitaria exilis).</title>
        <authorList>
            <person name="Bennetzen J.L."/>
            <person name="Chen S."/>
            <person name="Ma X."/>
            <person name="Wang X."/>
            <person name="Yssel A.E.J."/>
            <person name="Chaluvadi S.R."/>
            <person name="Johnson M."/>
            <person name="Gangashetty P."/>
            <person name="Hamidou F."/>
            <person name="Sanogo M.D."/>
            <person name="Zwaenepoel A."/>
            <person name="Wallace J."/>
            <person name="Van De Peer Y."/>
            <person name="Van Deynze A."/>
        </authorList>
    </citation>
    <scope>NUCLEOTIDE SEQUENCE</scope>
    <source>
        <tissue evidence="2">Leaves</tissue>
    </source>
</reference>
<feature type="compositionally biased region" description="Polar residues" evidence="1">
    <location>
        <begin position="76"/>
        <end position="98"/>
    </location>
</feature>
<feature type="compositionally biased region" description="Polar residues" evidence="1">
    <location>
        <begin position="245"/>
        <end position="259"/>
    </location>
</feature>
<comment type="caution">
    <text evidence="2">The sequence shown here is derived from an EMBL/GenBank/DDBJ whole genome shotgun (WGS) entry which is preliminary data.</text>
</comment>
<evidence type="ECO:0000313" key="3">
    <source>
        <dbReference type="Proteomes" id="UP000636709"/>
    </source>
</evidence>
<dbReference type="EMBL" id="JACEFO010001924">
    <property type="protein sequence ID" value="KAF8693626.1"/>
    <property type="molecule type" value="Genomic_DNA"/>
</dbReference>
<sequence length="354" mass="38533">MGSALIIMVDKNAEKDHVIGESPSDKLRHNFRLGDIAWVKLMACRGGQPRSCLVLIRPAIMMRKLTTQKMVPPNGHQRTTRLGKSVNNVRSSATTGVTAQKRKGGRVKQASSTHDAIDKASSESSAKGLRNKRQKHATQSASVGRREGLRRSGRTDAKQDLDAADDSVLNEISAPHIEIKAMVRDILFKDIIDRQHDAEMTSVKEGINGICNATGGIMSKGATASMKGGRGIKQSGSDVDDDSSNVIQRGTDGATSSPASREGNTDTSHISQPHVHTPHFPTPSMISNLRANLTRFHQDTEATVKMTPENHRARQVWQMSIIQSLGLLDPSEYPVGWNREAAATNCHVLTTRNN</sequence>
<keyword evidence="3" id="KW-1185">Reference proteome</keyword>
<dbReference type="OrthoDB" id="641149at2759"/>
<name>A0A835BBS2_9POAL</name>
<organism evidence="2 3">
    <name type="scientific">Digitaria exilis</name>
    <dbReference type="NCBI Taxonomy" id="1010633"/>
    <lineage>
        <taxon>Eukaryota</taxon>
        <taxon>Viridiplantae</taxon>
        <taxon>Streptophyta</taxon>
        <taxon>Embryophyta</taxon>
        <taxon>Tracheophyta</taxon>
        <taxon>Spermatophyta</taxon>
        <taxon>Magnoliopsida</taxon>
        <taxon>Liliopsida</taxon>
        <taxon>Poales</taxon>
        <taxon>Poaceae</taxon>
        <taxon>PACMAD clade</taxon>
        <taxon>Panicoideae</taxon>
        <taxon>Panicodae</taxon>
        <taxon>Paniceae</taxon>
        <taxon>Anthephorinae</taxon>
        <taxon>Digitaria</taxon>
    </lineage>
</organism>
<feature type="region of interest" description="Disordered" evidence="1">
    <location>
        <begin position="70"/>
        <end position="160"/>
    </location>
</feature>
<dbReference type="AlphaFoldDB" id="A0A835BBS2"/>
<gene>
    <name evidence="2" type="ORF">HU200_039036</name>
</gene>